<dbReference type="InterPro" id="IPR017853">
    <property type="entry name" value="GH"/>
</dbReference>
<dbReference type="SUPFAM" id="SSF51445">
    <property type="entry name" value="(Trans)glycosidases"/>
    <property type="match status" value="1"/>
</dbReference>
<dbReference type="Proteomes" id="UP000230431">
    <property type="component" value="Unassembled WGS sequence"/>
</dbReference>
<protein>
    <recommendedName>
        <fullName evidence="1">DUF4015 domain-containing protein</fullName>
    </recommendedName>
</protein>
<feature type="domain" description="DUF4015" evidence="1">
    <location>
        <begin position="72"/>
        <end position="383"/>
    </location>
</feature>
<dbReference type="Gene3D" id="3.20.20.80">
    <property type="entry name" value="Glycosidases"/>
    <property type="match status" value="1"/>
</dbReference>
<reference evidence="2 3" key="1">
    <citation type="submission" date="2017-09" db="EMBL/GenBank/DDBJ databases">
        <title>Depth-based differentiation of microbial function through sediment-hosted aquifers and enrichment of novel symbionts in the deep terrestrial subsurface.</title>
        <authorList>
            <person name="Probst A.J."/>
            <person name="Ladd B."/>
            <person name="Jarett J.K."/>
            <person name="Geller-Mcgrath D.E."/>
            <person name="Sieber C.M."/>
            <person name="Emerson J.B."/>
            <person name="Anantharaman K."/>
            <person name="Thomas B.C."/>
            <person name="Malmstrom R."/>
            <person name="Stieglmeier M."/>
            <person name="Klingl A."/>
            <person name="Woyke T."/>
            <person name="Ryan C.M."/>
            <person name="Banfield J.F."/>
        </authorList>
    </citation>
    <scope>NUCLEOTIDE SEQUENCE [LARGE SCALE GENOMIC DNA]</scope>
    <source>
        <strain evidence="2">CG10_big_fil_rev_8_21_14_0_10_49_38</strain>
    </source>
</reference>
<evidence type="ECO:0000313" key="3">
    <source>
        <dbReference type="Proteomes" id="UP000230431"/>
    </source>
</evidence>
<accession>A0A2H0RHW5</accession>
<dbReference type="InterPro" id="IPR025275">
    <property type="entry name" value="DUF4015"/>
</dbReference>
<comment type="caution">
    <text evidence="2">The sequence shown here is derived from an EMBL/GenBank/DDBJ whole genome shotgun (WGS) entry which is preliminary data.</text>
</comment>
<dbReference type="EMBL" id="PCYK01000012">
    <property type="protein sequence ID" value="PIR46119.1"/>
    <property type="molecule type" value="Genomic_DNA"/>
</dbReference>
<gene>
    <name evidence="2" type="ORF">COV08_01735</name>
</gene>
<dbReference type="AlphaFoldDB" id="A0A2H0RHW5"/>
<sequence>MKSRPRHQTLVVLVVGLVLLVVVGVLALLSFNVFGLGAMEYSRSEPLATTSVEAVPLKPAVTHLSTPVPVRAVYLSSWVAGTPSFREGLIKKLKGTEINAVVIDVKDYSGKIIVKLDEPEAAKYGSFENRAPDIAEFIAELHEKGFYVIGRISVFQDDFLARHRSDLALLRKDGRLWEDKKGVAWLDLSMPEVWEYIALIAKESHGVGFDELNFDYIRFPSDGDTTKISYRNYDATTETRPEALRDFFSYLQGQMKDLGAPTSADVFGMITTNTDDLGIGQVLEVVAPYFDYVAPMVYPSHYPPTWNGFVKPAQNPYEVVKIALEGAVVRLEAQGLPRSKLRPWLQDFDLGAVYTAQMVKAQHRAVYDNGLDSWMMWDPKNLYTMGAYQKIEN</sequence>
<organism evidence="2 3">
    <name type="scientific">Candidatus Vogelbacteria bacterium CG10_big_fil_rev_8_21_14_0_10_49_38</name>
    <dbReference type="NCBI Taxonomy" id="1975043"/>
    <lineage>
        <taxon>Bacteria</taxon>
        <taxon>Candidatus Vogeliibacteriota</taxon>
    </lineage>
</organism>
<evidence type="ECO:0000259" key="1">
    <source>
        <dbReference type="Pfam" id="PF13200"/>
    </source>
</evidence>
<dbReference type="Pfam" id="PF13200">
    <property type="entry name" value="DUF4015"/>
    <property type="match status" value="1"/>
</dbReference>
<evidence type="ECO:0000313" key="2">
    <source>
        <dbReference type="EMBL" id="PIR46119.1"/>
    </source>
</evidence>
<proteinExistence type="predicted"/>
<name>A0A2H0RHW5_9BACT</name>